<reference evidence="2" key="2">
    <citation type="journal article" date="2023" name="Microbiol Resour">
        <title>Decontamination and Annotation of the Draft Genome Sequence of the Oomycete Lagenidium giganteum ARSEF 373.</title>
        <authorList>
            <person name="Morgan W.R."/>
            <person name="Tartar A."/>
        </authorList>
    </citation>
    <scope>NUCLEOTIDE SEQUENCE</scope>
    <source>
        <strain evidence="2">ARSEF 373</strain>
    </source>
</reference>
<feature type="domain" description="Chromo" evidence="1">
    <location>
        <begin position="34"/>
        <end position="75"/>
    </location>
</feature>
<accession>A0AAV2Z8K5</accession>
<dbReference type="AlphaFoldDB" id="A0AAV2Z8K5"/>
<evidence type="ECO:0000313" key="3">
    <source>
        <dbReference type="Proteomes" id="UP001146120"/>
    </source>
</evidence>
<dbReference type="SUPFAM" id="SSF54160">
    <property type="entry name" value="Chromo domain-like"/>
    <property type="match status" value="1"/>
</dbReference>
<protein>
    <recommendedName>
        <fullName evidence="1">Chromo domain-containing protein</fullName>
    </recommendedName>
</protein>
<proteinExistence type="predicted"/>
<keyword evidence="3" id="KW-1185">Reference proteome</keyword>
<dbReference type="InterPro" id="IPR023780">
    <property type="entry name" value="Chromo_domain"/>
</dbReference>
<dbReference type="InterPro" id="IPR016197">
    <property type="entry name" value="Chromo-like_dom_sf"/>
</dbReference>
<evidence type="ECO:0000313" key="2">
    <source>
        <dbReference type="EMBL" id="DBA01982.1"/>
    </source>
</evidence>
<evidence type="ECO:0000259" key="1">
    <source>
        <dbReference type="Pfam" id="PF00385"/>
    </source>
</evidence>
<gene>
    <name evidence="2" type="ORF">N0F65_006715</name>
</gene>
<comment type="caution">
    <text evidence="2">The sequence shown here is derived from an EMBL/GenBank/DDBJ whole genome shotgun (WGS) entry which is preliminary data.</text>
</comment>
<organism evidence="2 3">
    <name type="scientific">Lagenidium giganteum</name>
    <dbReference type="NCBI Taxonomy" id="4803"/>
    <lineage>
        <taxon>Eukaryota</taxon>
        <taxon>Sar</taxon>
        <taxon>Stramenopiles</taxon>
        <taxon>Oomycota</taxon>
        <taxon>Peronosporomycetes</taxon>
        <taxon>Pythiales</taxon>
        <taxon>Pythiaceae</taxon>
    </lineage>
</organism>
<dbReference type="Pfam" id="PF00385">
    <property type="entry name" value="Chromo"/>
    <property type="match status" value="1"/>
</dbReference>
<dbReference type="Proteomes" id="UP001146120">
    <property type="component" value="Unassembled WGS sequence"/>
</dbReference>
<name>A0AAV2Z8K5_9STRA</name>
<sequence>MLDTNNLSLKHASALTELKKAKLAVHDRFQSRHKFSWMKEWLVKWHGLPEHGRTWELESKIKRVSHWRQLLQDFRIRQREVSRGGML</sequence>
<reference evidence="2" key="1">
    <citation type="submission" date="2022-11" db="EMBL/GenBank/DDBJ databases">
        <authorList>
            <person name="Morgan W.R."/>
            <person name="Tartar A."/>
        </authorList>
    </citation>
    <scope>NUCLEOTIDE SEQUENCE</scope>
    <source>
        <strain evidence="2">ARSEF 373</strain>
    </source>
</reference>
<dbReference type="Gene3D" id="2.40.50.40">
    <property type="match status" value="1"/>
</dbReference>
<dbReference type="EMBL" id="DAKRPA010000038">
    <property type="protein sequence ID" value="DBA01982.1"/>
    <property type="molecule type" value="Genomic_DNA"/>
</dbReference>